<proteinExistence type="predicted"/>
<protein>
    <submittedName>
        <fullName evidence="1">Uncharacterized protein</fullName>
    </submittedName>
</protein>
<evidence type="ECO:0000313" key="1">
    <source>
        <dbReference type="EMBL" id="KAF2632063.1"/>
    </source>
</evidence>
<reference evidence="1" key="1">
    <citation type="journal article" date="2020" name="Stud. Mycol.">
        <title>101 Dothideomycetes genomes: a test case for predicting lifestyles and emergence of pathogens.</title>
        <authorList>
            <person name="Haridas S."/>
            <person name="Albert R."/>
            <person name="Binder M."/>
            <person name="Bloem J."/>
            <person name="Labutti K."/>
            <person name="Salamov A."/>
            <person name="Andreopoulos B."/>
            <person name="Baker S."/>
            <person name="Barry K."/>
            <person name="Bills G."/>
            <person name="Bluhm B."/>
            <person name="Cannon C."/>
            <person name="Castanera R."/>
            <person name="Culley D."/>
            <person name="Daum C."/>
            <person name="Ezra D."/>
            <person name="Gonzalez J."/>
            <person name="Henrissat B."/>
            <person name="Kuo A."/>
            <person name="Liang C."/>
            <person name="Lipzen A."/>
            <person name="Lutzoni F."/>
            <person name="Magnuson J."/>
            <person name="Mondo S."/>
            <person name="Nolan M."/>
            <person name="Ohm R."/>
            <person name="Pangilinan J."/>
            <person name="Park H.-J."/>
            <person name="Ramirez L."/>
            <person name="Alfaro M."/>
            <person name="Sun H."/>
            <person name="Tritt A."/>
            <person name="Yoshinaga Y."/>
            <person name="Zwiers L.-H."/>
            <person name="Turgeon B."/>
            <person name="Goodwin S."/>
            <person name="Spatafora J."/>
            <person name="Crous P."/>
            <person name="Grigoriev I."/>
        </authorList>
    </citation>
    <scope>NUCLEOTIDE SEQUENCE</scope>
    <source>
        <strain evidence="1">CBS 525.71</strain>
    </source>
</reference>
<organism evidence="1 2">
    <name type="scientific">Macroventuria anomochaeta</name>
    <dbReference type="NCBI Taxonomy" id="301207"/>
    <lineage>
        <taxon>Eukaryota</taxon>
        <taxon>Fungi</taxon>
        <taxon>Dikarya</taxon>
        <taxon>Ascomycota</taxon>
        <taxon>Pezizomycotina</taxon>
        <taxon>Dothideomycetes</taxon>
        <taxon>Pleosporomycetidae</taxon>
        <taxon>Pleosporales</taxon>
        <taxon>Pleosporineae</taxon>
        <taxon>Didymellaceae</taxon>
        <taxon>Macroventuria</taxon>
    </lineage>
</organism>
<comment type="caution">
    <text evidence="1">The sequence shown here is derived from an EMBL/GenBank/DDBJ whole genome shotgun (WGS) entry which is preliminary data.</text>
</comment>
<dbReference type="Proteomes" id="UP000799754">
    <property type="component" value="Unassembled WGS sequence"/>
</dbReference>
<evidence type="ECO:0000313" key="2">
    <source>
        <dbReference type="Proteomes" id="UP000799754"/>
    </source>
</evidence>
<keyword evidence="2" id="KW-1185">Reference proteome</keyword>
<name>A0ACB6SFF7_9PLEO</name>
<sequence length="84" mass="9502">MPDLPIDVQLLILEHVTSKADLKALCLTCKGVRAVAVPLLYHTVYLRTWDRDGTSRFVRSVAAGADLYLQHTRSLIFEDEMSRT</sequence>
<accession>A0ACB6SFF7</accession>
<gene>
    <name evidence="1" type="ORF">BU25DRAFT_331135</name>
</gene>
<dbReference type="EMBL" id="MU006703">
    <property type="protein sequence ID" value="KAF2632063.1"/>
    <property type="molecule type" value="Genomic_DNA"/>
</dbReference>